<dbReference type="Proteomes" id="UP000194798">
    <property type="component" value="Unassembled WGS sequence"/>
</dbReference>
<evidence type="ECO:0000259" key="5">
    <source>
        <dbReference type="PROSITE" id="PS50883"/>
    </source>
</evidence>
<dbReference type="PROSITE" id="PS50887">
    <property type="entry name" value="GGDEF"/>
    <property type="match status" value="1"/>
</dbReference>
<evidence type="ECO:0000256" key="2">
    <source>
        <dbReference type="ARBA" id="ARBA00022636"/>
    </source>
</evidence>
<evidence type="ECO:0000259" key="6">
    <source>
        <dbReference type="PROSITE" id="PS50887"/>
    </source>
</evidence>
<dbReference type="AlphaFoldDB" id="A0A251X3M1"/>
<dbReference type="NCBIfam" id="TIGR00254">
    <property type="entry name" value="GGDEF"/>
    <property type="match status" value="1"/>
</dbReference>
<dbReference type="CDD" id="cd01948">
    <property type="entry name" value="EAL"/>
    <property type="match status" value="1"/>
</dbReference>
<keyword evidence="8" id="KW-1185">Reference proteome</keyword>
<dbReference type="PROSITE" id="PS50110">
    <property type="entry name" value="RESPONSE_REGULATORY"/>
    <property type="match status" value="1"/>
</dbReference>
<dbReference type="GO" id="GO:0000160">
    <property type="term" value="P:phosphorelay signal transduction system"/>
    <property type="evidence" value="ECO:0007669"/>
    <property type="project" value="InterPro"/>
</dbReference>
<reference evidence="7 8" key="1">
    <citation type="submission" date="2016-12" db="EMBL/GenBank/DDBJ databases">
        <title>Thioflexothrix psekupsii D3 genome sequencing and assembly.</title>
        <authorList>
            <person name="Fomenkov A."/>
            <person name="Vincze T."/>
            <person name="Grabovich M."/>
            <person name="Anton B.P."/>
            <person name="Dubinina G."/>
            <person name="Orlova M."/>
            <person name="Belousova E."/>
            <person name="Roberts R.J."/>
        </authorList>
    </citation>
    <scope>NUCLEOTIDE SEQUENCE [LARGE SCALE GENOMIC DNA]</scope>
    <source>
        <strain evidence="7">D3</strain>
    </source>
</reference>
<dbReference type="Pfam" id="PF00072">
    <property type="entry name" value="Response_reg"/>
    <property type="match status" value="1"/>
</dbReference>
<dbReference type="FunFam" id="3.20.20.450:FF:000001">
    <property type="entry name" value="Cyclic di-GMP phosphodiesterase yahA"/>
    <property type="match status" value="1"/>
</dbReference>
<dbReference type="Gene3D" id="3.40.50.2300">
    <property type="match status" value="1"/>
</dbReference>
<dbReference type="InterPro" id="IPR011006">
    <property type="entry name" value="CheY-like_superfamily"/>
</dbReference>
<dbReference type="PANTHER" id="PTHR44757:SF2">
    <property type="entry name" value="BIOFILM ARCHITECTURE MAINTENANCE PROTEIN MBAA"/>
    <property type="match status" value="1"/>
</dbReference>
<dbReference type="InterPro" id="IPR029787">
    <property type="entry name" value="Nucleotide_cyclase"/>
</dbReference>
<keyword evidence="2" id="KW-0973">c-di-GMP</keyword>
<dbReference type="OrthoDB" id="9813913at2"/>
<evidence type="ECO:0000313" key="7">
    <source>
        <dbReference type="EMBL" id="OUD11737.1"/>
    </source>
</evidence>
<dbReference type="CDD" id="cd17538">
    <property type="entry name" value="REC_D1_PleD-like"/>
    <property type="match status" value="1"/>
</dbReference>
<dbReference type="CDD" id="cd01949">
    <property type="entry name" value="GGDEF"/>
    <property type="match status" value="1"/>
</dbReference>
<comment type="caution">
    <text evidence="7">The sequence shown here is derived from an EMBL/GenBank/DDBJ whole genome shotgun (WGS) entry which is preliminary data.</text>
</comment>
<dbReference type="GO" id="GO:0071111">
    <property type="term" value="F:cyclic-guanylate-specific phosphodiesterase activity"/>
    <property type="evidence" value="ECO:0007669"/>
    <property type="project" value="UniProtKB-EC"/>
</dbReference>
<dbReference type="InterPro" id="IPR052155">
    <property type="entry name" value="Biofilm_reg_signaling"/>
</dbReference>
<dbReference type="SMART" id="SM00267">
    <property type="entry name" value="GGDEF"/>
    <property type="match status" value="1"/>
</dbReference>
<dbReference type="SUPFAM" id="SSF55073">
    <property type="entry name" value="Nucleotide cyclase"/>
    <property type="match status" value="1"/>
</dbReference>
<feature type="domain" description="EAL" evidence="5">
    <location>
        <begin position="313"/>
        <end position="571"/>
    </location>
</feature>
<evidence type="ECO:0000313" key="8">
    <source>
        <dbReference type="Proteomes" id="UP000194798"/>
    </source>
</evidence>
<sequence>MKDTSIILIVDDEIVSRYTVEVLLESEGYQLIFAESGQEALLKAEQYMPDLMLLDVMMPDMDGFQVCQLLRANPRLAELPVVMVTALDDRESKLRGIEVGADDFMSKPFDRAELRARVRTITRLNRYRRLLETEEHLVYLANYDLLTRLPNRSLLIERLRQAISRANRHQQSLAILVMDLDGFQIINDSLGHEFGDQILSEMAVRLAEVVPQGTTVARLGSDEFALMYESRSLVNEVSNLIQNLLNVISKPIMIDAHDIVITASIGISVYPSDGEEALVLLKNANTAMSRAKLEGKNSYKFFTEEMNKLALERLILENHLRKALSRDELRLFYQPQIDLKSHRIIGVEALLRWQHPELGLVSPDRFIPVAEETSMIIAIGEWVLHTACAQCKQWQEQGLSPIRVAVNVSSRQFQNSDLFTTIENALSATQLKPHYLELEITESMLMEDDLTQKNSSFSMFSQLQKKGIHIAVDDFGTGYSSLSYLKRFPLNTLKIDRSFIKDVCSNADDAAITTAIIAMAHSLQLSVVAEGVEAEAQLDFLKQRHCEMAQGFLFSRAVPAHEIEQLLKKFNH</sequence>
<dbReference type="Pfam" id="PF00990">
    <property type="entry name" value="GGDEF"/>
    <property type="match status" value="1"/>
</dbReference>
<dbReference type="PROSITE" id="PS50883">
    <property type="entry name" value="EAL"/>
    <property type="match status" value="1"/>
</dbReference>
<protein>
    <recommendedName>
        <fullName evidence="1">cyclic-guanylate-specific phosphodiesterase</fullName>
        <ecNumber evidence="1">3.1.4.52</ecNumber>
    </recommendedName>
</protein>
<dbReference type="InterPro" id="IPR001633">
    <property type="entry name" value="EAL_dom"/>
</dbReference>
<evidence type="ECO:0000256" key="3">
    <source>
        <dbReference type="PROSITE-ProRule" id="PRU00169"/>
    </source>
</evidence>
<feature type="modified residue" description="4-aspartylphosphate" evidence="3">
    <location>
        <position position="55"/>
    </location>
</feature>
<dbReference type="InterPro" id="IPR035919">
    <property type="entry name" value="EAL_sf"/>
</dbReference>
<feature type="domain" description="Response regulatory" evidence="4">
    <location>
        <begin position="6"/>
        <end position="122"/>
    </location>
</feature>
<proteinExistence type="predicted"/>
<organism evidence="7 8">
    <name type="scientific">Thioflexithrix psekupsensis</name>
    <dbReference type="NCBI Taxonomy" id="1570016"/>
    <lineage>
        <taxon>Bacteria</taxon>
        <taxon>Pseudomonadati</taxon>
        <taxon>Pseudomonadota</taxon>
        <taxon>Gammaproteobacteria</taxon>
        <taxon>Thiotrichales</taxon>
        <taxon>Thioflexithrix</taxon>
    </lineage>
</organism>
<accession>A0A251X3M1</accession>
<feature type="domain" description="GGDEF" evidence="6">
    <location>
        <begin position="171"/>
        <end position="304"/>
    </location>
</feature>
<evidence type="ECO:0000259" key="4">
    <source>
        <dbReference type="PROSITE" id="PS50110"/>
    </source>
</evidence>
<dbReference type="SUPFAM" id="SSF141868">
    <property type="entry name" value="EAL domain-like"/>
    <property type="match status" value="1"/>
</dbReference>
<dbReference type="InterPro" id="IPR000160">
    <property type="entry name" value="GGDEF_dom"/>
</dbReference>
<dbReference type="PANTHER" id="PTHR44757">
    <property type="entry name" value="DIGUANYLATE CYCLASE DGCP"/>
    <property type="match status" value="1"/>
</dbReference>
<dbReference type="Gene3D" id="3.20.20.450">
    <property type="entry name" value="EAL domain"/>
    <property type="match status" value="1"/>
</dbReference>
<dbReference type="InterPro" id="IPR001789">
    <property type="entry name" value="Sig_transdc_resp-reg_receiver"/>
</dbReference>
<evidence type="ECO:0000256" key="1">
    <source>
        <dbReference type="ARBA" id="ARBA00012282"/>
    </source>
</evidence>
<keyword evidence="3" id="KW-0597">Phosphoprotein</keyword>
<gene>
    <name evidence="7" type="ORF">TPSD3_16950</name>
</gene>
<dbReference type="Pfam" id="PF00563">
    <property type="entry name" value="EAL"/>
    <property type="match status" value="1"/>
</dbReference>
<dbReference type="EC" id="3.1.4.52" evidence="1"/>
<dbReference type="InterPro" id="IPR043128">
    <property type="entry name" value="Rev_trsase/Diguanyl_cyclase"/>
</dbReference>
<dbReference type="Gene3D" id="3.30.70.270">
    <property type="match status" value="1"/>
</dbReference>
<name>A0A251X3M1_9GAMM</name>
<dbReference type="SMART" id="SM00052">
    <property type="entry name" value="EAL"/>
    <property type="match status" value="1"/>
</dbReference>
<dbReference type="EMBL" id="MSLT01000024">
    <property type="protein sequence ID" value="OUD11737.1"/>
    <property type="molecule type" value="Genomic_DNA"/>
</dbReference>
<dbReference type="SUPFAM" id="SSF52172">
    <property type="entry name" value="CheY-like"/>
    <property type="match status" value="1"/>
</dbReference>
<dbReference type="SMART" id="SM00448">
    <property type="entry name" value="REC"/>
    <property type="match status" value="1"/>
</dbReference>
<dbReference type="RefSeq" id="WP_086489754.1">
    <property type="nucleotide sequence ID" value="NZ_MSLT01000024.1"/>
</dbReference>